<keyword evidence="1" id="KW-0472">Membrane</keyword>
<gene>
    <name evidence="2" type="ORF">BDV25DRAFT_159314</name>
</gene>
<feature type="non-terminal residue" evidence="2">
    <location>
        <position position="85"/>
    </location>
</feature>
<dbReference type="EMBL" id="ML742184">
    <property type="protein sequence ID" value="KAE8147928.1"/>
    <property type="molecule type" value="Genomic_DNA"/>
</dbReference>
<sequence>MTLSHHMKRFPPLSVLFPPFISSLAFLVCHVLNQMEDWPAEHRQLGERSLSWGEDSFLEERELPWRGRELPCRGGEAHPATQPAN</sequence>
<dbReference type="AlphaFoldDB" id="A0A5N6TNK1"/>
<organism evidence="2 3">
    <name type="scientific">Aspergillus avenaceus</name>
    <dbReference type="NCBI Taxonomy" id="36643"/>
    <lineage>
        <taxon>Eukaryota</taxon>
        <taxon>Fungi</taxon>
        <taxon>Dikarya</taxon>
        <taxon>Ascomycota</taxon>
        <taxon>Pezizomycotina</taxon>
        <taxon>Eurotiomycetes</taxon>
        <taxon>Eurotiomycetidae</taxon>
        <taxon>Eurotiales</taxon>
        <taxon>Aspergillaceae</taxon>
        <taxon>Aspergillus</taxon>
        <taxon>Aspergillus subgen. Circumdati</taxon>
    </lineage>
</organism>
<protein>
    <submittedName>
        <fullName evidence="2">Uncharacterized protein</fullName>
    </submittedName>
</protein>
<evidence type="ECO:0000313" key="2">
    <source>
        <dbReference type="EMBL" id="KAE8147928.1"/>
    </source>
</evidence>
<keyword evidence="3" id="KW-1185">Reference proteome</keyword>
<feature type="transmembrane region" description="Helical" evidence="1">
    <location>
        <begin position="12"/>
        <end position="33"/>
    </location>
</feature>
<keyword evidence="1" id="KW-1133">Transmembrane helix</keyword>
<accession>A0A5N6TNK1</accession>
<evidence type="ECO:0000256" key="1">
    <source>
        <dbReference type="SAM" id="Phobius"/>
    </source>
</evidence>
<proteinExistence type="predicted"/>
<name>A0A5N6TNK1_ASPAV</name>
<dbReference type="Proteomes" id="UP000325780">
    <property type="component" value="Unassembled WGS sequence"/>
</dbReference>
<reference evidence="2 3" key="1">
    <citation type="submission" date="2019-04" db="EMBL/GenBank/DDBJ databases">
        <title>Friends and foes A comparative genomics study of 23 Aspergillus species from section Flavi.</title>
        <authorList>
            <consortium name="DOE Joint Genome Institute"/>
            <person name="Kjaerbolling I."/>
            <person name="Vesth T."/>
            <person name="Frisvad J.C."/>
            <person name="Nybo J.L."/>
            <person name="Theobald S."/>
            <person name="Kildgaard S."/>
            <person name="Isbrandt T."/>
            <person name="Kuo A."/>
            <person name="Sato A."/>
            <person name="Lyhne E.K."/>
            <person name="Kogle M.E."/>
            <person name="Wiebenga A."/>
            <person name="Kun R.S."/>
            <person name="Lubbers R.J."/>
            <person name="Makela M.R."/>
            <person name="Barry K."/>
            <person name="Chovatia M."/>
            <person name="Clum A."/>
            <person name="Daum C."/>
            <person name="Haridas S."/>
            <person name="He G."/>
            <person name="LaButti K."/>
            <person name="Lipzen A."/>
            <person name="Mondo S."/>
            <person name="Riley R."/>
            <person name="Salamov A."/>
            <person name="Simmons B.A."/>
            <person name="Magnuson J.K."/>
            <person name="Henrissat B."/>
            <person name="Mortensen U.H."/>
            <person name="Larsen T.O."/>
            <person name="Devries R.P."/>
            <person name="Grigoriev I.V."/>
            <person name="Machida M."/>
            <person name="Baker S.E."/>
            <person name="Andersen M.R."/>
        </authorList>
    </citation>
    <scope>NUCLEOTIDE SEQUENCE [LARGE SCALE GENOMIC DNA]</scope>
    <source>
        <strain evidence="2 3">IBT 18842</strain>
    </source>
</reference>
<evidence type="ECO:0000313" key="3">
    <source>
        <dbReference type="Proteomes" id="UP000325780"/>
    </source>
</evidence>
<keyword evidence="1" id="KW-0812">Transmembrane</keyword>